<name>A0A8H2XSY3_9AGAM</name>
<dbReference type="AlphaFoldDB" id="A0A8H2XSY3"/>
<dbReference type="EMBL" id="CAJMWZ010001367">
    <property type="protein sequence ID" value="CAE6435660.1"/>
    <property type="molecule type" value="Genomic_DNA"/>
</dbReference>
<evidence type="ECO:0000313" key="2">
    <source>
        <dbReference type="Proteomes" id="UP000663850"/>
    </source>
</evidence>
<protein>
    <submittedName>
        <fullName evidence="1">Uncharacterized protein</fullName>
    </submittedName>
</protein>
<organism evidence="1 2">
    <name type="scientific">Rhizoctonia solani</name>
    <dbReference type="NCBI Taxonomy" id="456999"/>
    <lineage>
        <taxon>Eukaryota</taxon>
        <taxon>Fungi</taxon>
        <taxon>Dikarya</taxon>
        <taxon>Basidiomycota</taxon>
        <taxon>Agaricomycotina</taxon>
        <taxon>Agaricomycetes</taxon>
        <taxon>Cantharellales</taxon>
        <taxon>Ceratobasidiaceae</taxon>
        <taxon>Rhizoctonia</taxon>
    </lineage>
</organism>
<proteinExistence type="predicted"/>
<evidence type="ECO:0000313" key="1">
    <source>
        <dbReference type="EMBL" id="CAE6435660.1"/>
    </source>
</evidence>
<accession>A0A8H2XSY3</accession>
<reference evidence="1" key="1">
    <citation type="submission" date="2021-01" db="EMBL/GenBank/DDBJ databases">
        <authorList>
            <person name="Kaushik A."/>
        </authorList>
    </citation>
    <scope>NUCLEOTIDE SEQUENCE</scope>
    <source>
        <strain evidence="1">Type strain: AG8-Rh-89/</strain>
    </source>
</reference>
<dbReference type="Proteomes" id="UP000663850">
    <property type="component" value="Unassembled WGS sequence"/>
</dbReference>
<sequence>MALLVGLVGAKAVKRQEPEHEHELFISLNGKGADNVSVSQCDDLEVTFGGGVPPYTFGVWAEDQQAVISGVNMETDGVGIWSIQSGPTKLALNLKDSAGGSVQSQSVVVLPGTESCYNSTPVIRMGNQPSGTPSNLAPGSLEDCRKNGPATCKFTKNGQSAIFSQQILMGNIFANCHSTEPVKQTFTGSTTITDNWSVSVNAIFGLPVNRLEVTTEISREESRTVTQSFQWDIKPGQQVSKDSEACLHMLIVGVIQTALVAVGKFNGIYGGMDLRYSNGTRTRIMDAVYSQSTGEKATVTRLDISCGENWPSWNATTETNGSGTMRHYGSYGLGVLALLLTIAALS</sequence>
<comment type="caution">
    <text evidence="1">The sequence shown here is derived from an EMBL/GenBank/DDBJ whole genome shotgun (WGS) entry which is preliminary data.</text>
</comment>
<gene>
    <name evidence="1" type="ORF">RDB_LOCUS23909</name>
</gene>